<dbReference type="Pfam" id="PF00010">
    <property type="entry name" value="HLH"/>
    <property type="match status" value="1"/>
</dbReference>
<reference evidence="3" key="1">
    <citation type="submission" date="2021-04" db="EMBL/GenBank/DDBJ databases">
        <authorList>
            <person name="Tunstrom K."/>
        </authorList>
    </citation>
    <scope>NUCLEOTIDE SEQUENCE</scope>
</reference>
<dbReference type="OrthoDB" id="10039134at2759"/>
<dbReference type="InterPro" id="IPR011598">
    <property type="entry name" value="bHLH_dom"/>
</dbReference>
<evidence type="ECO:0000259" key="2">
    <source>
        <dbReference type="Pfam" id="PF00010"/>
    </source>
</evidence>
<evidence type="ECO:0000313" key="4">
    <source>
        <dbReference type="Proteomes" id="UP000691718"/>
    </source>
</evidence>
<organism evidence="3 4">
    <name type="scientific">Parnassius apollo</name>
    <name type="common">Apollo butterfly</name>
    <name type="synonym">Papilio apollo</name>
    <dbReference type="NCBI Taxonomy" id="110799"/>
    <lineage>
        <taxon>Eukaryota</taxon>
        <taxon>Metazoa</taxon>
        <taxon>Ecdysozoa</taxon>
        <taxon>Arthropoda</taxon>
        <taxon>Hexapoda</taxon>
        <taxon>Insecta</taxon>
        <taxon>Pterygota</taxon>
        <taxon>Neoptera</taxon>
        <taxon>Endopterygota</taxon>
        <taxon>Lepidoptera</taxon>
        <taxon>Glossata</taxon>
        <taxon>Ditrysia</taxon>
        <taxon>Papilionoidea</taxon>
        <taxon>Papilionidae</taxon>
        <taxon>Parnassiinae</taxon>
        <taxon>Parnassini</taxon>
        <taxon>Parnassius</taxon>
        <taxon>Parnassius</taxon>
    </lineage>
</organism>
<comment type="caution">
    <text evidence="3">The sequence shown here is derived from an EMBL/GenBank/DDBJ whole genome shotgun (WGS) entry which is preliminary data.</text>
</comment>
<gene>
    <name evidence="3" type="ORF">PAPOLLO_LOCUS15065</name>
</gene>
<dbReference type="GO" id="GO:0046983">
    <property type="term" value="F:protein dimerization activity"/>
    <property type="evidence" value="ECO:0007669"/>
    <property type="project" value="InterPro"/>
</dbReference>
<dbReference type="AlphaFoldDB" id="A0A8S3XAF0"/>
<dbReference type="EMBL" id="CAJQZP010001011">
    <property type="protein sequence ID" value="CAG5008377.1"/>
    <property type="molecule type" value="Genomic_DNA"/>
</dbReference>
<proteinExistence type="predicted"/>
<name>A0A8S3XAF0_PARAO</name>
<keyword evidence="4" id="KW-1185">Reference proteome</keyword>
<feature type="compositionally biased region" description="Low complexity" evidence="1">
    <location>
        <begin position="78"/>
        <end position="101"/>
    </location>
</feature>
<feature type="domain" description="BHLH" evidence="2">
    <location>
        <begin position="118"/>
        <end position="159"/>
    </location>
</feature>
<sequence length="179" mass="20147">MDSTDGKTIGFVKRQEWISEKEVTDLLISQRRSFNVNVTNMKKNLKMDKHDAKMEQNCEFSDGDSDSNEQVSRRPSRPSRTPATSSGAASSGSATASVPSGEVSARERNFRYLDERAQMPLRSLNQAYEGLLRVIPHDKNRTLSEEEIVTLAKNYINTLTNVFSSYGGDPFEFNDNDQL</sequence>
<feature type="region of interest" description="Disordered" evidence="1">
    <location>
        <begin position="57"/>
        <end position="104"/>
    </location>
</feature>
<protein>
    <submittedName>
        <fullName evidence="3">(apollo) hypothetical protein</fullName>
    </submittedName>
</protein>
<evidence type="ECO:0000256" key="1">
    <source>
        <dbReference type="SAM" id="MobiDB-lite"/>
    </source>
</evidence>
<dbReference type="Proteomes" id="UP000691718">
    <property type="component" value="Unassembled WGS sequence"/>
</dbReference>
<evidence type="ECO:0000313" key="3">
    <source>
        <dbReference type="EMBL" id="CAG5008377.1"/>
    </source>
</evidence>
<accession>A0A8S3XAF0</accession>